<dbReference type="InterPro" id="IPR011050">
    <property type="entry name" value="Pectin_lyase_fold/virulence"/>
</dbReference>
<dbReference type="Gene3D" id="2.160.20.10">
    <property type="entry name" value="Single-stranded right-handed beta-helix, Pectin lyase-like"/>
    <property type="match status" value="1"/>
</dbReference>
<organism evidence="1 2">
    <name type="scientific">Rhodocytophaga aerolata</name>
    <dbReference type="NCBI Taxonomy" id="455078"/>
    <lineage>
        <taxon>Bacteria</taxon>
        <taxon>Pseudomonadati</taxon>
        <taxon>Bacteroidota</taxon>
        <taxon>Cytophagia</taxon>
        <taxon>Cytophagales</taxon>
        <taxon>Rhodocytophagaceae</taxon>
        <taxon>Rhodocytophaga</taxon>
    </lineage>
</organism>
<keyword evidence="2" id="KW-1185">Reference proteome</keyword>
<feature type="non-terminal residue" evidence="1">
    <location>
        <position position="408"/>
    </location>
</feature>
<sequence length="408" mass="44379">VKVSLVAVTGEKNTVHISGIKVGEPQAKHSNAARISSESLQSKTQSASSASASIVQDNPAAKAVGRFTNGTIAKGTGWIAANGAIVTDINFGSYEDVVIGNENHLNDFDVIEFNVPPSNPDGSIKHPAPDDQFHLSKNHFFWRRIDGTYTLNGFEGSNFLRVWYYDRLSLSNYIGGYTIIEALPNNKGQRPGERIGEYFQVINHNSGWVMATYEMDIFHYSKGNWGAGSHTLKKTTVALKDPNYWITRIDDKDRFLVYDIPNLLSGIWDDDIEGAPIVYKGSNVAVGIHSEGSSLADSPSFGTGFRDQAFRKHLGEFFTTAMTYVDQASIVGAGNGNIYQPYLTVAEGVQKAAANDILNIAKGTYNETVYINKPLKLSAPVGKVIIGASGATARTAALPSIPRELYMD</sequence>
<proteinExistence type="predicted"/>
<reference evidence="1" key="1">
    <citation type="submission" date="2023-07" db="EMBL/GenBank/DDBJ databases">
        <title>The genome sequence of Rhodocytophaga aerolata KACC 12507.</title>
        <authorList>
            <person name="Zhang X."/>
        </authorList>
    </citation>
    <scope>NUCLEOTIDE SEQUENCE</scope>
    <source>
        <strain evidence="1">KACC 12507</strain>
    </source>
</reference>
<name>A0ABT8RKA5_9BACT</name>
<gene>
    <name evidence="1" type="ORF">Q0590_37315</name>
</gene>
<feature type="non-terminal residue" evidence="1">
    <location>
        <position position="1"/>
    </location>
</feature>
<dbReference type="RefSeq" id="WP_302042781.1">
    <property type="nucleotide sequence ID" value="NZ_JAUKPO010000160.1"/>
</dbReference>
<accession>A0ABT8RKA5</accession>
<evidence type="ECO:0000313" key="1">
    <source>
        <dbReference type="EMBL" id="MDO1451989.1"/>
    </source>
</evidence>
<comment type="caution">
    <text evidence="1">The sequence shown here is derived from an EMBL/GenBank/DDBJ whole genome shotgun (WGS) entry which is preliminary data.</text>
</comment>
<dbReference type="Proteomes" id="UP001168528">
    <property type="component" value="Unassembled WGS sequence"/>
</dbReference>
<dbReference type="EMBL" id="JAUKPO010000160">
    <property type="protein sequence ID" value="MDO1451989.1"/>
    <property type="molecule type" value="Genomic_DNA"/>
</dbReference>
<protein>
    <submittedName>
        <fullName evidence="1">Uncharacterized protein</fullName>
    </submittedName>
</protein>
<evidence type="ECO:0000313" key="2">
    <source>
        <dbReference type="Proteomes" id="UP001168528"/>
    </source>
</evidence>
<dbReference type="InterPro" id="IPR012334">
    <property type="entry name" value="Pectin_lyas_fold"/>
</dbReference>
<dbReference type="SUPFAM" id="SSF51126">
    <property type="entry name" value="Pectin lyase-like"/>
    <property type="match status" value="1"/>
</dbReference>